<keyword evidence="3" id="KW-1185">Reference proteome</keyword>
<accession>A0A8R7NYM2</accession>
<feature type="compositionally biased region" description="Low complexity" evidence="1">
    <location>
        <begin position="202"/>
        <end position="215"/>
    </location>
</feature>
<sequence>MGAGRRRSRSMAWRCSDSCRCMRRCSCCLRMKLSARRRSSSCAIPSTSLVRHPCLSATGDDAAAGCGGEGGTIVADLRISLRATTALSAARRMRGSSSPPHVSLFRTATGRAAPLLTMDCHAVSIDTSSTPTALASVAAAEGLGFSSSMCSFLPLGLASATAPPTVTVPSPASFFRTRGRSTGLLAVLASRGRLVETGAGGATTSSGAAAKTSCSNGGKSMPPMAADTSLAVDESPAATAVPRWRQEERSQTTMTLAAIHRKQGGEKRKTAGRGATETKEFAPAVAARTATTTATAAALRKEQFI</sequence>
<feature type="region of interest" description="Disordered" evidence="1">
    <location>
        <begin position="199"/>
        <end position="221"/>
    </location>
</feature>
<dbReference type="Gramene" id="TuG1812G0100002041.01.T01">
    <property type="protein sequence ID" value="TuG1812G0100002041.01.T01.cds334585"/>
    <property type="gene ID" value="TuG1812G0100002041.01"/>
</dbReference>
<reference evidence="2" key="2">
    <citation type="submission" date="2018-03" db="EMBL/GenBank/DDBJ databases">
        <title>The Triticum urartu genome reveals the dynamic nature of wheat genome evolution.</title>
        <authorList>
            <person name="Ling H."/>
            <person name="Ma B."/>
            <person name="Shi X."/>
            <person name="Liu H."/>
            <person name="Dong L."/>
            <person name="Sun H."/>
            <person name="Cao Y."/>
            <person name="Gao Q."/>
            <person name="Zheng S."/>
            <person name="Li Y."/>
            <person name="Yu Y."/>
            <person name="Du H."/>
            <person name="Qi M."/>
            <person name="Li Y."/>
            <person name="Yu H."/>
            <person name="Cui Y."/>
            <person name="Wang N."/>
            <person name="Chen C."/>
            <person name="Wu H."/>
            <person name="Zhao Y."/>
            <person name="Zhang J."/>
            <person name="Li Y."/>
            <person name="Zhou W."/>
            <person name="Zhang B."/>
            <person name="Hu W."/>
            <person name="Eijk M."/>
            <person name="Tang J."/>
            <person name="Witsenboer H."/>
            <person name="Zhao S."/>
            <person name="Li Z."/>
            <person name="Zhang A."/>
            <person name="Wang D."/>
            <person name="Liang C."/>
        </authorList>
    </citation>
    <scope>NUCLEOTIDE SEQUENCE [LARGE SCALE GENOMIC DNA]</scope>
    <source>
        <strain evidence="2">cv. G1812</strain>
    </source>
</reference>
<name>A0A8R7NYM2_TRIUA</name>
<gene>
    <name evidence="2" type="primary">LOC125532761</name>
</gene>
<evidence type="ECO:0000256" key="1">
    <source>
        <dbReference type="SAM" id="MobiDB-lite"/>
    </source>
</evidence>
<protein>
    <submittedName>
        <fullName evidence="2">Uncharacterized protein</fullName>
    </submittedName>
</protein>
<dbReference type="EnsemblPlants" id="TuG1812G0100002041.01.T01">
    <property type="protein sequence ID" value="TuG1812G0100002041.01.T01.cds334585"/>
    <property type="gene ID" value="TuG1812G0100002041.01"/>
</dbReference>
<proteinExistence type="predicted"/>
<evidence type="ECO:0000313" key="3">
    <source>
        <dbReference type="Proteomes" id="UP000015106"/>
    </source>
</evidence>
<dbReference type="AlphaFoldDB" id="A0A8R7NYM2"/>
<reference evidence="2" key="3">
    <citation type="submission" date="2022-06" db="UniProtKB">
        <authorList>
            <consortium name="EnsemblPlants"/>
        </authorList>
    </citation>
    <scope>IDENTIFICATION</scope>
</reference>
<evidence type="ECO:0000313" key="2">
    <source>
        <dbReference type="EnsemblPlants" id="TuG1812G0100002041.01.T01.cds334585"/>
    </source>
</evidence>
<organism evidence="2 3">
    <name type="scientific">Triticum urartu</name>
    <name type="common">Red wild einkorn</name>
    <name type="synonym">Crithodium urartu</name>
    <dbReference type="NCBI Taxonomy" id="4572"/>
    <lineage>
        <taxon>Eukaryota</taxon>
        <taxon>Viridiplantae</taxon>
        <taxon>Streptophyta</taxon>
        <taxon>Embryophyta</taxon>
        <taxon>Tracheophyta</taxon>
        <taxon>Spermatophyta</taxon>
        <taxon>Magnoliopsida</taxon>
        <taxon>Liliopsida</taxon>
        <taxon>Poales</taxon>
        <taxon>Poaceae</taxon>
        <taxon>BOP clade</taxon>
        <taxon>Pooideae</taxon>
        <taxon>Triticodae</taxon>
        <taxon>Triticeae</taxon>
        <taxon>Triticinae</taxon>
        <taxon>Triticum</taxon>
    </lineage>
</organism>
<dbReference type="Proteomes" id="UP000015106">
    <property type="component" value="Chromosome 1"/>
</dbReference>
<reference evidence="3" key="1">
    <citation type="journal article" date="2013" name="Nature">
        <title>Draft genome of the wheat A-genome progenitor Triticum urartu.</title>
        <authorList>
            <person name="Ling H.Q."/>
            <person name="Zhao S."/>
            <person name="Liu D."/>
            <person name="Wang J."/>
            <person name="Sun H."/>
            <person name="Zhang C."/>
            <person name="Fan H."/>
            <person name="Li D."/>
            <person name="Dong L."/>
            <person name="Tao Y."/>
            <person name="Gao C."/>
            <person name="Wu H."/>
            <person name="Li Y."/>
            <person name="Cui Y."/>
            <person name="Guo X."/>
            <person name="Zheng S."/>
            <person name="Wang B."/>
            <person name="Yu K."/>
            <person name="Liang Q."/>
            <person name="Yang W."/>
            <person name="Lou X."/>
            <person name="Chen J."/>
            <person name="Feng M."/>
            <person name="Jian J."/>
            <person name="Zhang X."/>
            <person name="Luo G."/>
            <person name="Jiang Y."/>
            <person name="Liu J."/>
            <person name="Wang Z."/>
            <person name="Sha Y."/>
            <person name="Zhang B."/>
            <person name="Wu H."/>
            <person name="Tang D."/>
            <person name="Shen Q."/>
            <person name="Xue P."/>
            <person name="Zou S."/>
            <person name="Wang X."/>
            <person name="Liu X."/>
            <person name="Wang F."/>
            <person name="Yang Y."/>
            <person name="An X."/>
            <person name="Dong Z."/>
            <person name="Zhang K."/>
            <person name="Zhang X."/>
            <person name="Luo M.C."/>
            <person name="Dvorak J."/>
            <person name="Tong Y."/>
            <person name="Wang J."/>
            <person name="Yang H."/>
            <person name="Li Z."/>
            <person name="Wang D."/>
            <person name="Zhang A."/>
            <person name="Wang J."/>
        </authorList>
    </citation>
    <scope>NUCLEOTIDE SEQUENCE</scope>
    <source>
        <strain evidence="3">cv. G1812</strain>
    </source>
</reference>